<accession>A0A3R9E2H9</accession>
<name>A0A3R9E2H9_9VIBR</name>
<dbReference type="PANTHER" id="PTHR47505:SF1">
    <property type="entry name" value="DNA UTILIZATION PROTEIN YHGH"/>
    <property type="match status" value="1"/>
</dbReference>
<comment type="similarity">
    <text evidence="1">Belongs to the ComF/GntX family.</text>
</comment>
<feature type="domain" description="Phosphoribosyltransferase" evidence="2">
    <location>
        <begin position="144"/>
        <end position="232"/>
    </location>
</feature>
<reference evidence="3 4" key="1">
    <citation type="submission" date="2018-12" db="EMBL/GenBank/DDBJ databases">
        <title>Genomic taxonomy of the Vibrionaceae family.</title>
        <authorList>
            <person name="Gomez-Gil B."/>
            <person name="Enciso-Ibarra K."/>
        </authorList>
    </citation>
    <scope>NUCLEOTIDE SEQUENCE [LARGE SCALE GENOMIC DNA]</scope>
    <source>
        <strain evidence="3 4">CAIM 594</strain>
    </source>
</reference>
<dbReference type="RefSeq" id="WP_125319489.1">
    <property type="nucleotide sequence ID" value="NZ_AP024889.1"/>
</dbReference>
<comment type="caution">
    <text evidence="3">The sequence shown here is derived from an EMBL/GenBank/DDBJ whole genome shotgun (WGS) entry which is preliminary data.</text>
</comment>
<dbReference type="EMBL" id="RSFA01000003">
    <property type="protein sequence ID" value="RSD32797.1"/>
    <property type="molecule type" value="Genomic_DNA"/>
</dbReference>
<dbReference type="Gene3D" id="3.40.50.2020">
    <property type="match status" value="1"/>
</dbReference>
<dbReference type="OrthoDB" id="9793412at2"/>
<dbReference type="InterPro" id="IPR000836">
    <property type="entry name" value="PRTase_dom"/>
</dbReference>
<dbReference type="CDD" id="cd06223">
    <property type="entry name" value="PRTases_typeI"/>
    <property type="match status" value="1"/>
</dbReference>
<dbReference type="SUPFAM" id="SSF53271">
    <property type="entry name" value="PRTase-like"/>
    <property type="match status" value="1"/>
</dbReference>
<dbReference type="InterPro" id="IPR029057">
    <property type="entry name" value="PRTase-like"/>
</dbReference>
<dbReference type="PANTHER" id="PTHR47505">
    <property type="entry name" value="DNA UTILIZATION PROTEIN YHGH"/>
    <property type="match status" value="1"/>
</dbReference>
<dbReference type="AlphaFoldDB" id="A0A3R9E2H9"/>
<proteinExistence type="inferred from homology"/>
<evidence type="ECO:0000313" key="4">
    <source>
        <dbReference type="Proteomes" id="UP000269041"/>
    </source>
</evidence>
<sequence length="241" mass="27589">MLTDWINKYTTYLLPNHCDLCGLAIDKPYQHPLFCRSCLNNFALQPRCLCCGLIMPEQVVRCGSCVISSPSWSRLYCVGDYQAPLSGYVHRLKYLGQFWHAKTLALLLAPHIRVKPDLITFVPLHWRRFLYRGYNQSQHLAWELSKYMDVACSGLFRKVRTTARQQGMTKKQRVRNVKQAFELCQVIDIDHVAIVDDVLTTGSTVEPLCQLLHLHGVKTIDIYCVCRTSEPTDNLSGANLI</sequence>
<protein>
    <submittedName>
        <fullName evidence="3">ComF family protein</fullName>
    </submittedName>
</protein>
<evidence type="ECO:0000259" key="2">
    <source>
        <dbReference type="Pfam" id="PF00156"/>
    </source>
</evidence>
<gene>
    <name evidence="3" type="ORF">EJA03_01565</name>
</gene>
<organism evidence="3 4">
    <name type="scientific">Vibrio pectenicida</name>
    <dbReference type="NCBI Taxonomy" id="62763"/>
    <lineage>
        <taxon>Bacteria</taxon>
        <taxon>Pseudomonadati</taxon>
        <taxon>Pseudomonadota</taxon>
        <taxon>Gammaproteobacteria</taxon>
        <taxon>Vibrionales</taxon>
        <taxon>Vibrionaceae</taxon>
        <taxon>Vibrio</taxon>
    </lineage>
</organism>
<dbReference type="Pfam" id="PF00156">
    <property type="entry name" value="Pribosyltran"/>
    <property type="match status" value="1"/>
</dbReference>
<evidence type="ECO:0000313" key="3">
    <source>
        <dbReference type="EMBL" id="RSD32797.1"/>
    </source>
</evidence>
<dbReference type="Proteomes" id="UP000269041">
    <property type="component" value="Unassembled WGS sequence"/>
</dbReference>
<keyword evidence="4" id="KW-1185">Reference proteome</keyword>
<evidence type="ECO:0000256" key="1">
    <source>
        <dbReference type="ARBA" id="ARBA00008007"/>
    </source>
</evidence>
<dbReference type="InterPro" id="IPR051910">
    <property type="entry name" value="ComF/GntX_DNA_util-trans"/>
</dbReference>